<dbReference type="HOGENOM" id="CLU_146774_1_0_11"/>
<dbReference type="Proteomes" id="UP000001937">
    <property type="component" value="Chromosome"/>
</dbReference>
<dbReference type="eggNOG" id="COG1396">
    <property type="taxonomic scope" value="Bacteria"/>
</dbReference>
<dbReference type="GO" id="GO:0003677">
    <property type="term" value="F:DNA binding"/>
    <property type="evidence" value="ECO:0007669"/>
    <property type="project" value="UniProtKB-KW"/>
</dbReference>
<keyword evidence="2" id="KW-0238">DNA-binding</keyword>
<organism evidence="2 3">
    <name type="scientific">Frankia casuarinae (strain DSM 45818 / CECT 9043 / HFP020203 / CcI3)</name>
    <dbReference type="NCBI Taxonomy" id="106370"/>
    <lineage>
        <taxon>Bacteria</taxon>
        <taxon>Bacillati</taxon>
        <taxon>Actinomycetota</taxon>
        <taxon>Actinomycetes</taxon>
        <taxon>Frankiales</taxon>
        <taxon>Frankiaceae</taxon>
        <taxon>Frankia</taxon>
    </lineage>
</organism>
<proteinExistence type="predicted"/>
<dbReference type="STRING" id="106370.Francci3_2267"/>
<dbReference type="InterPro" id="IPR043917">
    <property type="entry name" value="DUF5753"/>
</dbReference>
<dbReference type="PhylomeDB" id="Q2JAQ7"/>
<evidence type="ECO:0000313" key="3">
    <source>
        <dbReference type="Proteomes" id="UP000001937"/>
    </source>
</evidence>
<dbReference type="Pfam" id="PF19054">
    <property type="entry name" value="DUF5753"/>
    <property type="match status" value="1"/>
</dbReference>
<feature type="domain" description="DUF5753" evidence="1">
    <location>
        <begin position="1"/>
        <end position="122"/>
    </location>
</feature>
<evidence type="ECO:0000313" key="2">
    <source>
        <dbReference type="EMBL" id="ABD11635.1"/>
    </source>
</evidence>
<evidence type="ECO:0000259" key="1">
    <source>
        <dbReference type="Pfam" id="PF19054"/>
    </source>
</evidence>
<sequence length="131" mass="14242">MLRRPGAPSYELLIDEAAVRRPSAPPPVMREQLAHLAARADEENVTVRVLPIEAVVRDYQTLPGALSLYTYPDPGDPVVAAIESITTDVIVTDSAQVARYAERYDLLAEVALSPGDSVEFISQAATKLPDR</sequence>
<protein>
    <submittedName>
        <fullName evidence="2">DNA-binding protein</fullName>
    </submittedName>
</protein>
<name>Q2JAQ7_FRACC</name>
<dbReference type="KEGG" id="fra:Francci3_2267"/>
<dbReference type="OrthoDB" id="5177725at2"/>
<reference evidence="2 3" key="1">
    <citation type="journal article" date="2007" name="Genome Res.">
        <title>Genome characteristics of facultatively symbiotic Frankia sp. strains reflect host range and host plant biogeography.</title>
        <authorList>
            <person name="Normand P."/>
            <person name="Lapierre P."/>
            <person name="Tisa L.S."/>
            <person name="Gogarten J.P."/>
            <person name="Alloisio N."/>
            <person name="Bagnarol E."/>
            <person name="Bassi C.A."/>
            <person name="Berry A.M."/>
            <person name="Bickhart D.M."/>
            <person name="Choisne N."/>
            <person name="Couloux A."/>
            <person name="Cournoyer B."/>
            <person name="Cruveiller S."/>
            <person name="Daubin V."/>
            <person name="Demange N."/>
            <person name="Francino M.P."/>
            <person name="Goltsman E."/>
            <person name="Huang Y."/>
            <person name="Kopp O.R."/>
            <person name="Labarre L."/>
            <person name="Lapidus A."/>
            <person name="Lavire C."/>
            <person name="Marechal J."/>
            <person name="Martinez M."/>
            <person name="Mastronunzio J.E."/>
            <person name="Mullin B.C."/>
            <person name="Niemann J."/>
            <person name="Pujic P."/>
            <person name="Rawnsley T."/>
            <person name="Rouy Z."/>
            <person name="Schenowitz C."/>
            <person name="Sellstedt A."/>
            <person name="Tavares F."/>
            <person name="Tomkins J.P."/>
            <person name="Vallenet D."/>
            <person name="Valverde C."/>
            <person name="Wall L.G."/>
            <person name="Wang Y."/>
            <person name="Medigue C."/>
            <person name="Benson D.R."/>
        </authorList>
    </citation>
    <scope>NUCLEOTIDE SEQUENCE [LARGE SCALE GENOMIC DNA]</scope>
    <source>
        <strain evidence="3">DSM 45818 / CECT 9043 / CcI3</strain>
    </source>
</reference>
<dbReference type="EMBL" id="CP000249">
    <property type="protein sequence ID" value="ABD11635.1"/>
    <property type="molecule type" value="Genomic_DNA"/>
</dbReference>
<accession>Q2JAQ7</accession>
<gene>
    <name evidence="2" type="ordered locus">Francci3_2267</name>
</gene>
<dbReference type="AlphaFoldDB" id="Q2JAQ7"/>
<keyword evidence="3" id="KW-1185">Reference proteome</keyword>
<dbReference type="RefSeq" id="WP_011436681.1">
    <property type="nucleotide sequence ID" value="NC_007777.1"/>
</dbReference>